<evidence type="ECO:0000313" key="3">
    <source>
        <dbReference type="Proteomes" id="UP000265882"/>
    </source>
</evidence>
<evidence type="ECO:0000256" key="1">
    <source>
        <dbReference type="ARBA" id="ARBA00022801"/>
    </source>
</evidence>
<dbReference type="EMBL" id="QZKU01000098">
    <property type="protein sequence ID" value="RJP18683.1"/>
    <property type="molecule type" value="Genomic_DNA"/>
</dbReference>
<proteinExistence type="predicted"/>
<dbReference type="Proteomes" id="UP000265882">
    <property type="component" value="Unassembled WGS sequence"/>
</dbReference>
<dbReference type="PANTHER" id="PTHR22946">
    <property type="entry name" value="DIENELACTONE HYDROLASE DOMAIN-CONTAINING PROTEIN-RELATED"/>
    <property type="match status" value="1"/>
</dbReference>
<dbReference type="InterPro" id="IPR010520">
    <property type="entry name" value="FrsA-like"/>
</dbReference>
<gene>
    <name evidence="2" type="ORF">C4520_13900</name>
</gene>
<organism evidence="2 3">
    <name type="scientific">Abyssobacteria bacterium (strain SURF_5)</name>
    <dbReference type="NCBI Taxonomy" id="2093360"/>
    <lineage>
        <taxon>Bacteria</taxon>
        <taxon>Pseudomonadati</taxon>
        <taxon>Candidatus Hydrogenedentota</taxon>
        <taxon>Candidatus Abyssobacteria</taxon>
    </lineage>
</organism>
<dbReference type="GO" id="GO:0016787">
    <property type="term" value="F:hydrolase activity"/>
    <property type="evidence" value="ECO:0007669"/>
    <property type="project" value="UniProtKB-KW"/>
</dbReference>
<dbReference type="SUPFAM" id="SSF53474">
    <property type="entry name" value="alpha/beta-Hydrolases"/>
    <property type="match status" value="1"/>
</dbReference>
<dbReference type="Gene3D" id="3.40.50.1820">
    <property type="entry name" value="alpha/beta hydrolase"/>
    <property type="match status" value="1"/>
</dbReference>
<reference evidence="2 3" key="1">
    <citation type="journal article" date="2017" name="ISME J.">
        <title>Energy and carbon metabolisms in a deep terrestrial subsurface fluid microbial community.</title>
        <authorList>
            <person name="Momper L."/>
            <person name="Jungbluth S.P."/>
            <person name="Lee M.D."/>
            <person name="Amend J.P."/>
        </authorList>
    </citation>
    <scope>NUCLEOTIDE SEQUENCE [LARGE SCALE GENOMIC DNA]</scope>
    <source>
        <strain evidence="2">SURF_5</strain>
    </source>
</reference>
<name>A0A3A4NBG1_ABYX5</name>
<dbReference type="AlphaFoldDB" id="A0A3A4NBG1"/>
<dbReference type="InterPro" id="IPR029058">
    <property type="entry name" value="AB_hydrolase_fold"/>
</dbReference>
<comment type="caution">
    <text evidence="2">The sequence shown here is derived from an EMBL/GenBank/DDBJ whole genome shotgun (WGS) entry which is preliminary data.</text>
</comment>
<keyword evidence="1 2" id="KW-0378">Hydrolase</keyword>
<dbReference type="PANTHER" id="PTHR22946:SF12">
    <property type="entry name" value="CONIDIAL PIGMENT BIOSYNTHESIS PROTEIN AYG1 (AFU_ORTHOLOGUE AFUA_2G17550)"/>
    <property type="match status" value="1"/>
</dbReference>
<dbReference type="Pfam" id="PF06500">
    <property type="entry name" value="FrsA-like"/>
    <property type="match status" value="1"/>
</dbReference>
<protein>
    <submittedName>
        <fullName evidence="2">Alpha/beta hydrolase</fullName>
    </submittedName>
</protein>
<evidence type="ECO:0000313" key="2">
    <source>
        <dbReference type="EMBL" id="RJP18683.1"/>
    </source>
</evidence>
<dbReference type="InterPro" id="IPR050261">
    <property type="entry name" value="FrsA_esterase"/>
</dbReference>
<accession>A0A3A4NBG1</accession>
<sequence>MRKWQIALIGIFVLALIAGFIYRESLILRITGMRPFVKDRFGGWLSAGADERELDTALRRIHDPRGSGPGSWVYELSRPANSHELTARVAEMNNNLAAAASEYQKAAVYYFIARFPFVSSPAKAEAYRKHIDCYLQAAQSFDPPLEIVRIPFENKEIIGYLRVPEIDMPPLVVLTGGVDTWKSDMEPQINAMLSEGLAVFAFDMPGTGESQWPLEPTSDRVYSRVIEYFKDHPAVDGEQIGVYLQSFAGLFAVKLALVDPNVKAAVNIGGPIHLAFTREHIRKVPDVMIATIAHAMRTELENNLDRQVEVSEPMSLKQQGLLKTPERQAALLSINGDLDPLVPIEDLYIISRAGIQQEEWVYKGDGHCAHDSMVEYVPKAAAWLKTRLTQQEDSVSADWAVGHIENQP</sequence>